<evidence type="ECO:0000259" key="1">
    <source>
        <dbReference type="Pfam" id="PF12957"/>
    </source>
</evidence>
<gene>
    <name evidence="2" type="ORF">B0487_1553</name>
</gene>
<dbReference type="RefSeq" id="WP_085393248.1">
    <property type="nucleotide sequence ID" value="NZ_LNKD01000001.1"/>
</dbReference>
<protein>
    <recommendedName>
        <fullName evidence="1">DUF3846 domain-containing protein</fullName>
    </recommendedName>
</protein>
<dbReference type="Proteomes" id="UP000193377">
    <property type="component" value="Unassembled WGS sequence"/>
</dbReference>
<dbReference type="AlphaFoldDB" id="A0A1X2Z2K1"/>
<dbReference type="InterPro" id="IPR024559">
    <property type="entry name" value="DUF3846"/>
</dbReference>
<organism evidence="2 3">
    <name type="scientific">Bifidobacterium adolescentis</name>
    <dbReference type="NCBI Taxonomy" id="1680"/>
    <lineage>
        <taxon>Bacteria</taxon>
        <taxon>Bacillati</taxon>
        <taxon>Actinomycetota</taxon>
        <taxon>Actinomycetes</taxon>
        <taxon>Bifidobacteriales</taxon>
        <taxon>Bifidobacteriaceae</taxon>
        <taxon>Bifidobacterium</taxon>
    </lineage>
</organism>
<dbReference type="Pfam" id="PF12957">
    <property type="entry name" value="DUF3846"/>
    <property type="match status" value="1"/>
</dbReference>
<reference evidence="2 3" key="1">
    <citation type="journal article" date="2016" name="Sci. Rep.">
        <title>Evaluation of genetic diversity among strains of the human gut commensal Bifidobacterium adolescentis.</title>
        <authorList>
            <person name="Duranti S."/>
            <person name="Milani C."/>
            <person name="Lugli G.A."/>
            <person name="Mancabelli L."/>
            <person name="Turroni F."/>
            <person name="Ferrario C."/>
            <person name="Mangifesta M."/>
            <person name="Viappiani A."/>
            <person name="Sanchez B."/>
            <person name="Margolles A."/>
            <person name="van Sinderen D."/>
            <person name="Ventura M."/>
        </authorList>
    </citation>
    <scope>NUCLEOTIDE SEQUENCE [LARGE SCALE GENOMIC DNA]</scope>
    <source>
        <strain evidence="2 3">487B</strain>
    </source>
</reference>
<comment type="caution">
    <text evidence="2">The sequence shown here is derived from an EMBL/GenBank/DDBJ whole genome shotgun (WGS) entry which is preliminary data.</text>
</comment>
<dbReference type="EMBL" id="LNKD01000001">
    <property type="protein sequence ID" value="OSG88634.1"/>
    <property type="molecule type" value="Genomic_DNA"/>
</dbReference>
<feature type="domain" description="DUF3846" evidence="1">
    <location>
        <begin position="8"/>
        <end position="116"/>
    </location>
</feature>
<accession>A0A1X2Z2K1</accession>
<name>A0A1X2Z2K1_BIFAD</name>
<evidence type="ECO:0000313" key="3">
    <source>
        <dbReference type="Proteomes" id="UP000193377"/>
    </source>
</evidence>
<sequence>MSDKQETIEILVIKQDEKPIRKTIPNTLEAKQHEVGGYIEPYGLKNGATIYCNEEGKLGSWSLNRAIRAYDLDDRAGSQIVEMMAGTFFISGFDPESGEDTSLTEEQFDHWAKRFHSPEILVQNANNELLAVPVPIE</sequence>
<evidence type="ECO:0000313" key="2">
    <source>
        <dbReference type="EMBL" id="OSG88634.1"/>
    </source>
</evidence>
<proteinExistence type="predicted"/>